<sequence length="38" mass="4180">MNGGQARASIAKRGRVKIRTKRAVNERLGDATDQRRAA</sequence>
<name>A0A1B1KJ27_RHOOP</name>
<dbReference type="AlphaFoldDB" id="A0A1B1KJ27"/>
<proteinExistence type="predicted"/>
<reference evidence="2 3" key="1">
    <citation type="submission" date="2014-07" db="EMBL/GenBank/DDBJ databases">
        <authorList>
            <person name="Zhang J.E."/>
            <person name="Yang H."/>
            <person name="Guo J."/>
            <person name="Deng Z."/>
            <person name="Luo H."/>
            <person name="Luo M."/>
            <person name="Zhao B."/>
        </authorList>
    </citation>
    <scope>NUCLEOTIDE SEQUENCE [LARGE SCALE GENOMIC DNA]</scope>
    <source>
        <strain evidence="2 3">1CP</strain>
        <plasmid evidence="3">Plasmid pr1cp1</plasmid>
    </source>
</reference>
<accession>A0A1B1KJ27</accession>
<evidence type="ECO:0000313" key="3">
    <source>
        <dbReference type="Proteomes" id="UP000186108"/>
    </source>
</evidence>
<geneLocation type="plasmid" evidence="3">
    <name>pr1cp1</name>
</geneLocation>
<feature type="region of interest" description="Disordered" evidence="1">
    <location>
        <begin position="1"/>
        <end position="38"/>
    </location>
</feature>
<dbReference type="Proteomes" id="UP000186108">
    <property type="component" value="Plasmid pR1CP1"/>
</dbReference>
<evidence type="ECO:0000313" key="2">
    <source>
        <dbReference type="EMBL" id="ANS32603.1"/>
    </source>
</evidence>
<protein>
    <submittedName>
        <fullName evidence="2">Uncharacterized protein</fullName>
    </submittedName>
</protein>
<gene>
    <name evidence="2" type="ORF">R1CP_40110</name>
</gene>
<feature type="compositionally biased region" description="Basic residues" evidence="1">
    <location>
        <begin position="10"/>
        <end position="22"/>
    </location>
</feature>
<organism evidence="2 3">
    <name type="scientific">Rhodococcus opacus</name>
    <name type="common">Nocardia opaca</name>
    <dbReference type="NCBI Taxonomy" id="37919"/>
    <lineage>
        <taxon>Bacteria</taxon>
        <taxon>Bacillati</taxon>
        <taxon>Actinomycetota</taxon>
        <taxon>Actinomycetes</taxon>
        <taxon>Mycobacteriales</taxon>
        <taxon>Nocardiaceae</taxon>
        <taxon>Rhodococcus</taxon>
    </lineage>
</organism>
<dbReference type="EMBL" id="CP009112">
    <property type="protein sequence ID" value="ANS32603.1"/>
    <property type="molecule type" value="Genomic_DNA"/>
</dbReference>
<feature type="compositionally biased region" description="Basic and acidic residues" evidence="1">
    <location>
        <begin position="23"/>
        <end position="38"/>
    </location>
</feature>
<keyword evidence="2" id="KW-0614">Plasmid</keyword>
<evidence type="ECO:0000256" key="1">
    <source>
        <dbReference type="SAM" id="MobiDB-lite"/>
    </source>
</evidence>